<feature type="domain" description="Transposase putative helix-turn-helix" evidence="9">
    <location>
        <begin position="1"/>
        <end position="39"/>
    </location>
</feature>
<feature type="domain" description="Probable transposase IS891/IS1136/IS1341" evidence="7">
    <location>
        <begin position="198"/>
        <end position="308"/>
    </location>
</feature>
<evidence type="ECO:0000313" key="11">
    <source>
        <dbReference type="Proteomes" id="UP000239706"/>
    </source>
</evidence>
<evidence type="ECO:0000259" key="8">
    <source>
        <dbReference type="Pfam" id="PF07282"/>
    </source>
</evidence>
<dbReference type="GO" id="GO:0032196">
    <property type="term" value="P:transposition"/>
    <property type="evidence" value="ECO:0007669"/>
    <property type="project" value="UniProtKB-KW"/>
</dbReference>
<gene>
    <name evidence="10" type="ORF">CLLI_18820</name>
</gene>
<evidence type="ECO:0000256" key="3">
    <source>
        <dbReference type="ARBA" id="ARBA00022723"/>
    </source>
</evidence>
<feature type="domain" description="Cas12f1-like TNB" evidence="8">
    <location>
        <begin position="324"/>
        <end position="391"/>
    </location>
</feature>
<dbReference type="InterPro" id="IPR021027">
    <property type="entry name" value="Transposase_put_HTH"/>
</dbReference>
<keyword evidence="6" id="KW-0233">DNA recombination</keyword>
<dbReference type="NCBIfam" id="NF040570">
    <property type="entry name" value="guided_TnpB"/>
    <property type="match status" value="1"/>
</dbReference>
<name>A0A2T0B2J6_9CLOT</name>
<reference evidence="10 11" key="1">
    <citation type="submission" date="2018-03" db="EMBL/GenBank/DDBJ databases">
        <title>Genome sequence of Clostridium liquoris DSM 100320.</title>
        <authorList>
            <person name="Poehlein A."/>
            <person name="Daniel R."/>
        </authorList>
    </citation>
    <scope>NUCLEOTIDE SEQUENCE [LARGE SCALE GENOMIC DNA]</scope>
    <source>
        <strain evidence="10 11">DSM 100320</strain>
    </source>
</reference>
<comment type="caution">
    <text evidence="10">The sequence shown here is derived from an EMBL/GenBank/DDBJ whole genome shotgun (WGS) entry which is preliminary data.</text>
</comment>
<evidence type="ECO:0000313" key="10">
    <source>
        <dbReference type="EMBL" id="PRR78118.1"/>
    </source>
</evidence>
<dbReference type="Proteomes" id="UP000239706">
    <property type="component" value="Unassembled WGS sequence"/>
</dbReference>
<dbReference type="OrthoDB" id="1551477at2"/>
<dbReference type="GO" id="GO:0006310">
    <property type="term" value="P:DNA recombination"/>
    <property type="evidence" value="ECO:0007669"/>
    <property type="project" value="UniProtKB-KW"/>
</dbReference>
<dbReference type="EMBL" id="PVXO01000051">
    <property type="protein sequence ID" value="PRR78118.1"/>
    <property type="molecule type" value="Genomic_DNA"/>
</dbReference>
<keyword evidence="5" id="KW-0238">DNA-binding</keyword>
<evidence type="ECO:0000259" key="7">
    <source>
        <dbReference type="Pfam" id="PF01385"/>
    </source>
</evidence>
<organism evidence="10 11">
    <name type="scientific">Clostridium liquoris</name>
    <dbReference type="NCBI Taxonomy" id="1289519"/>
    <lineage>
        <taxon>Bacteria</taxon>
        <taxon>Bacillati</taxon>
        <taxon>Bacillota</taxon>
        <taxon>Clostridia</taxon>
        <taxon>Eubacteriales</taxon>
        <taxon>Clostridiaceae</taxon>
        <taxon>Clostridium</taxon>
    </lineage>
</organism>
<protein>
    <submittedName>
        <fullName evidence="10">Putative transposase</fullName>
    </submittedName>
</protein>
<accession>A0A2T0B2J6</accession>
<evidence type="ECO:0000256" key="4">
    <source>
        <dbReference type="ARBA" id="ARBA00022833"/>
    </source>
</evidence>
<dbReference type="RefSeq" id="WP_106063962.1">
    <property type="nucleotide sequence ID" value="NZ_PVXO01000051.1"/>
</dbReference>
<evidence type="ECO:0000256" key="2">
    <source>
        <dbReference type="ARBA" id="ARBA00022578"/>
    </source>
</evidence>
<dbReference type="GO" id="GO:0003677">
    <property type="term" value="F:DNA binding"/>
    <property type="evidence" value="ECO:0007669"/>
    <property type="project" value="UniProtKB-KW"/>
</dbReference>
<dbReference type="Pfam" id="PF01385">
    <property type="entry name" value="OrfB_IS605"/>
    <property type="match status" value="1"/>
</dbReference>
<dbReference type="AlphaFoldDB" id="A0A2T0B2J6"/>
<dbReference type="GO" id="GO:0046872">
    <property type="term" value="F:metal ion binding"/>
    <property type="evidence" value="ECO:0007669"/>
    <property type="project" value="UniProtKB-KW"/>
</dbReference>
<keyword evidence="2" id="KW-0815">Transposition</keyword>
<dbReference type="InterPro" id="IPR001959">
    <property type="entry name" value="Transposase"/>
</dbReference>
<evidence type="ECO:0000256" key="6">
    <source>
        <dbReference type="ARBA" id="ARBA00023172"/>
    </source>
</evidence>
<dbReference type="Pfam" id="PF12323">
    <property type="entry name" value="HTH_OrfB_IS605"/>
    <property type="match status" value="1"/>
</dbReference>
<sequence>MIKKNKGYKFRLKPNKEQMIYLEKAFGCSRKMYNLYVDMLYKQLDEKNFINGKIDYKAINLPTPAIIKKDYEYMKEIDSLAFANVQLNFRDAIKKYNSEFDGKTYSKKALKQVETLGKELTFKDLKGIPNFKSKRKNQNSFTTNNQNGTISIVDEKYVKIPKLKEPIRFVNHRQLPGNSIIKSATLSKNCRNQYYISFTVEYYIEEKQTPSKIILGLDYSQHDFYVDSQGRKANYPKYYKKTEEKLKKEQQKLSRKVLKSNNWIKQKKKISKIQNKISEQRKDWLHKKAYNLAKAYDAIIVEDINLKAVGQCLKLSKSLSDNGFGTFRNFLKYKLEDRGKQFIKIDKWFPSSKMCSNCGAIKEKLPLSERIYKCEKCGCTIDRDYNAALNIKEAGSALLAW</sequence>
<proteinExistence type="inferred from homology"/>
<dbReference type="Pfam" id="PF07282">
    <property type="entry name" value="Cas12f1-like_TNB"/>
    <property type="match status" value="1"/>
</dbReference>
<keyword evidence="11" id="KW-1185">Reference proteome</keyword>
<keyword evidence="3" id="KW-0479">Metal-binding</keyword>
<comment type="similarity">
    <text evidence="1">In the C-terminal section; belongs to the transposase 35 family.</text>
</comment>
<evidence type="ECO:0000259" key="9">
    <source>
        <dbReference type="Pfam" id="PF12323"/>
    </source>
</evidence>
<evidence type="ECO:0000256" key="1">
    <source>
        <dbReference type="ARBA" id="ARBA00008761"/>
    </source>
</evidence>
<keyword evidence="4" id="KW-0862">Zinc</keyword>
<dbReference type="InterPro" id="IPR010095">
    <property type="entry name" value="Cas12f1-like_TNB"/>
</dbReference>
<evidence type="ECO:0000256" key="5">
    <source>
        <dbReference type="ARBA" id="ARBA00023125"/>
    </source>
</evidence>